<dbReference type="InterPro" id="IPR014862">
    <property type="entry name" value="TrwC"/>
</dbReference>
<dbReference type="RefSeq" id="WP_140475169.1">
    <property type="nucleotide sequence ID" value="NZ_RCZD01000016.1"/>
</dbReference>
<dbReference type="InterPro" id="IPR009767">
    <property type="entry name" value="DNA_helicase_TraI_C"/>
</dbReference>
<dbReference type="InterPro" id="IPR027417">
    <property type="entry name" value="P-loop_NTPase"/>
</dbReference>
<evidence type="ECO:0000259" key="4">
    <source>
        <dbReference type="Pfam" id="PF18340"/>
    </source>
</evidence>
<evidence type="ECO:0000259" key="5">
    <source>
        <dbReference type="Pfam" id="PF22232"/>
    </source>
</evidence>
<feature type="domain" description="TraI 2B/2B-like" evidence="4">
    <location>
        <begin position="723"/>
        <end position="801"/>
    </location>
</feature>
<dbReference type="Pfam" id="PF08751">
    <property type="entry name" value="TrwC"/>
    <property type="match status" value="1"/>
</dbReference>
<dbReference type="CDD" id="cd17933">
    <property type="entry name" value="DEXSc_RecD-like"/>
    <property type="match status" value="1"/>
</dbReference>
<feature type="region of interest" description="Disordered" evidence="1">
    <location>
        <begin position="1884"/>
        <end position="1920"/>
    </location>
</feature>
<feature type="domain" description="TraI helicase-associated ssDBD N-terminal" evidence="5">
    <location>
        <begin position="535"/>
        <end position="625"/>
    </location>
</feature>
<organism evidence="6 7">
    <name type="scientific">Ewingella americana</name>
    <dbReference type="NCBI Taxonomy" id="41202"/>
    <lineage>
        <taxon>Bacteria</taxon>
        <taxon>Pseudomonadati</taxon>
        <taxon>Pseudomonadota</taxon>
        <taxon>Gammaproteobacteria</taxon>
        <taxon>Enterobacterales</taxon>
        <taxon>Yersiniaceae</taxon>
        <taxon>Ewingella</taxon>
    </lineage>
</organism>
<dbReference type="GO" id="GO:0005524">
    <property type="term" value="F:ATP binding"/>
    <property type="evidence" value="ECO:0007669"/>
    <property type="project" value="InterPro"/>
</dbReference>
<evidence type="ECO:0000256" key="1">
    <source>
        <dbReference type="SAM" id="MobiDB-lite"/>
    </source>
</evidence>
<feature type="region of interest" description="Disordered" evidence="1">
    <location>
        <begin position="279"/>
        <end position="318"/>
    </location>
</feature>
<dbReference type="GO" id="GO:0016818">
    <property type="term" value="F:hydrolase activity, acting on acid anhydrides, in phosphorus-containing anhydrides"/>
    <property type="evidence" value="ECO:0007669"/>
    <property type="project" value="InterPro"/>
</dbReference>
<dbReference type="Proteomes" id="UP000317663">
    <property type="component" value="Unassembled WGS sequence"/>
</dbReference>
<dbReference type="Pfam" id="PF22232">
    <property type="entry name" value="TraI_hel_assoc_N"/>
    <property type="match status" value="1"/>
</dbReference>
<dbReference type="InterPro" id="IPR040668">
    <property type="entry name" value="TraI_2B"/>
</dbReference>
<feature type="domain" description="DNA helicase TraI type C-terminal" evidence="2">
    <location>
        <begin position="1517"/>
        <end position="1669"/>
    </location>
</feature>
<protein>
    <submittedName>
        <fullName evidence="6">Conjugative transfer relaxase/helicase TraI</fullName>
    </submittedName>
</protein>
<dbReference type="GO" id="GO:0003678">
    <property type="term" value="F:DNA helicase activity"/>
    <property type="evidence" value="ECO:0007669"/>
    <property type="project" value="InterPro"/>
</dbReference>
<feature type="compositionally biased region" description="Polar residues" evidence="1">
    <location>
        <begin position="293"/>
        <end position="306"/>
    </location>
</feature>
<accession>A0A502G6K4</accession>
<dbReference type="Pfam" id="PF18340">
    <property type="entry name" value="TraI_2B"/>
    <property type="match status" value="1"/>
</dbReference>
<dbReference type="CDD" id="cd18809">
    <property type="entry name" value="SF1_C_RecD"/>
    <property type="match status" value="1"/>
</dbReference>
<dbReference type="OrthoDB" id="1634048at2"/>
<comment type="caution">
    <text evidence="6">The sequence shown here is derived from an EMBL/GenBank/DDBJ whole genome shotgun (WGS) entry which is preliminary data.</text>
</comment>
<evidence type="ECO:0000313" key="7">
    <source>
        <dbReference type="Proteomes" id="UP000317663"/>
    </source>
</evidence>
<keyword evidence="7" id="KW-1185">Reference proteome</keyword>
<name>A0A502G6K4_9GAMM</name>
<feature type="domain" description="TrwC relaxase" evidence="3">
    <location>
        <begin position="10"/>
        <end position="279"/>
    </location>
</feature>
<dbReference type="GO" id="GO:0003677">
    <property type="term" value="F:DNA binding"/>
    <property type="evidence" value="ECO:0007669"/>
    <property type="project" value="InterPro"/>
</dbReference>
<keyword evidence="6" id="KW-0547">Nucleotide-binding</keyword>
<dbReference type="InterPro" id="IPR014059">
    <property type="entry name" value="TraI/TrwC_relax"/>
</dbReference>
<evidence type="ECO:0000259" key="3">
    <source>
        <dbReference type="Pfam" id="PF08751"/>
    </source>
</evidence>
<evidence type="ECO:0000313" key="6">
    <source>
        <dbReference type="EMBL" id="TPG56806.1"/>
    </source>
</evidence>
<feature type="region of interest" description="Disordered" evidence="1">
    <location>
        <begin position="332"/>
        <end position="370"/>
    </location>
</feature>
<dbReference type="SUPFAM" id="SSF55464">
    <property type="entry name" value="Origin of replication-binding domain, RBD-like"/>
    <property type="match status" value="1"/>
</dbReference>
<dbReference type="Gene3D" id="3.40.50.300">
    <property type="entry name" value="P-loop containing nucleotide triphosphate hydrolases"/>
    <property type="match status" value="1"/>
</dbReference>
<keyword evidence="6" id="KW-0378">Hydrolase</keyword>
<dbReference type="SUPFAM" id="SSF52540">
    <property type="entry name" value="P-loop containing nucleoside triphosphate hydrolases"/>
    <property type="match status" value="2"/>
</dbReference>
<sequence length="1920" mass="208696">MMTVASVASAADAAGYYSSKDNYYFLDDLQSQWLGEGARELGLEGNVDLEAFTNVLHGRLPNGVELGKEVSGNHVHRPGHDFTFSAPKSVSMLILAGGDKRLLQAHIESVKETLAIMEQTISARDTKEGITSIVPTGKMVAALFTHDTSRNLDPAIHTHAVVANVTELDGKWKALATDAIYGAGFIETMYRHQVSFGKIYRNSLKAKTEAIGYETELTGGKHELWEIKGFPETVLEEFSSRHREIAAQVGDEASLKSRDVAALDTRQKKVDISRYGLDEADAQGARTPAAPSLTPTDTASVPSSSPARVDFPSKPAIEVGGEGNALVRTTAETVSLTDPGQVTPEKSSDAKGAPAEPPIAKPETQAGRNRLQARWDQQMADLNFNIQDVMDAAQTRAVTPEQEEERPMPPSVMQAVRTAISVLSDTRTRFTYGDLLMTAHEAGEGQQSIPNLRKAIDRAIVENLLAPLDGDKGVFTSHIHLLDELSVQALAGDIVKEGKVVSFRQTDIETPERLKAVEFAPVAILNAPASIGRLREVTEELVTMSREHGREVKILASSAERGLSFGKSPLLKDDILYRSRVLDKGFSLSPHSTLIVESAERLGLKEMLVLSGEAKEKDAQLIFLDSAGRQSNANALSVLSSAGVPRHGLTEPVAGLEARVISIGDKRDRYRALAERYADLSSPDATVTAVVTGAREQQHLTGIIRDALQNAGKLERDGVTVEARTPVYASVKERLLPATYRAGMVLEDRSDKNETRHYILDRVHEETRMLSLIDSDGVLSRVKLSDLTGDWRLFTREQLHVAQGEQLFALAADKANGLKARDRLTVTAVSEGKLTVQRDGQKKPLQVATDRPLYLTHGYVSAPGSRDNEHGIVLASLNARDLSGNIMNALAQSGHEAEIFTGEAQNKAEEKLGRMRTTRSPLALVRQASGKEDTGEALAALNAGLLTDAQKAVSRAVAQMKEVAFSEVKLLEQAGTFFNHLGALRAEVARQVKEGDLIPVKVGGGGGFVGRATWEMEKTIIREIDAGKNTQTPLMATIDPVLLNGLTAGQKAATTLILQSPDRFTAVQGYAGVGKTTQFRAVKAAIDTLPESERPLVIGLAPTHRAVKEMRDVGIEAQTLKSFVVDWQQRTAAGEDVRYTKTLFLIDESSMLGNQDTAAAYQAISRGEGRAVPVGDTGQLQSPESGAPFTLMQERSAIDVAVMNEIVRQRNHDLKSAVYSVIENKAGAALEKIEQVSPTTVPRMGNTVSPAGSVIETDSPVSAIIRDYMSRTPDARERTMIVVQLHEDRQAINTGIHQAMVDEKVLGDKAITVPILDRITGGRHDFNRINDWKAGQVVLANERYLSVTGVDKGTDRVFLRDENDRMHYYSPAELNVTEIEVFERREIELREGDSVRMSKTQKQAGHDAHEQYRIETLRDNGEVVLKNAGGEKVITPGRTLADQHIDYAWAVTGYGAQGASTDYVIALEGTDGARKRMSGMRAFYINASRARDHVQIYTDGLRDWMDTLRQKDNGPTTAHDALTPESERTQARSIWAMGQPVGKTAIGRTYLREQGLKENPVTARIIPPTRKYPMPHLALPVYDGNGKTAGLTMFPLQSDTGQIQTGPVRQLTTEGAQAAVVQKSRNGDTIVVSDMTQALAAARGNPAAGVLLLTGRQMPSAQLLKVAGGVTDRTFRPDATLIRLVQSELQEILRYLPAEERPADESALLRQALRAVEEARPTLPERLPQEAKGQDESALLRDAARALVTETPPLHVMTGAPDGAEKAALSARLIEQVVQSMQQQVPVLPGEKQPDYAALIRQASGQLAQNEALQDNNGAVQAVLASLAGTGQFASTALPVENAQGSLVSAEALRYVQAEQDKAHATAKNPQNDLSERALASAARELEKQGQLTLPPESRGREPEREEITHETVRNIQKER</sequence>
<keyword evidence="6" id="KW-0067">ATP-binding</keyword>
<dbReference type="NCBIfam" id="TIGR02686">
    <property type="entry name" value="relax_trwC"/>
    <property type="match status" value="1"/>
</dbReference>
<dbReference type="EMBL" id="RCZD01000016">
    <property type="protein sequence ID" value="TPG56806.1"/>
    <property type="molecule type" value="Genomic_DNA"/>
</dbReference>
<reference evidence="6 7" key="1">
    <citation type="journal article" date="2019" name="Environ. Microbiol.">
        <title>Species interactions and distinct microbial communities in high Arctic permafrost affected cryosols are associated with the CH4 and CO2 gas fluxes.</title>
        <authorList>
            <person name="Altshuler I."/>
            <person name="Hamel J."/>
            <person name="Turney S."/>
            <person name="Magnuson E."/>
            <person name="Levesque R."/>
            <person name="Greer C."/>
            <person name="Whyte L.G."/>
        </authorList>
    </citation>
    <scope>NUCLEOTIDE SEQUENCE [LARGE SCALE GENOMIC DNA]</scope>
    <source>
        <strain evidence="6 7">E4</strain>
    </source>
</reference>
<dbReference type="NCBIfam" id="NF010263">
    <property type="entry name" value="PRK13709.1"/>
    <property type="match status" value="1"/>
</dbReference>
<dbReference type="InterPro" id="IPR054558">
    <property type="entry name" value="TraI_hel_assoc_DBD_N"/>
</dbReference>
<proteinExistence type="predicted"/>
<dbReference type="NCBIfam" id="NF041492">
    <property type="entry name" value="MobF"/>
    <property type="match status" value="1"/>
</dbReference>
<feature type="compositionally biased region" description="Basic and acidic residues" evidence="1">
    <location>
        <begin position="1898"/>
        <end position="1920"/>
    </location>
</feature>
<gene>
    <name evidence="6" type="primary">traI</name>
    <name evidence="6" type="ORF">EAH77_22295</name>
</gene>
<dbReference type="Pfam" id="PF07057">
    <property type="entry name" value="TraI_C"/>
    <property type="match status" value="1"/>
</dbReference>
<evidence type="ECO:0000259" key="2">
    <source>
        <dbReference type="Pfam" id="PF07057"/>
    </source>
</evidence>
<dbReference type="Pfam" id="PF13604">
    <property type="entry name" value="AAA_30"/>
    <property type="match status" value="1"/>
</dbReference>
<keyword evidence="6" id="KW-0347">Helicase</keyword>